<gene>
    <name evidence="7" type="ORF">FHS16_000503</name>
</gene>
<reference evidence="7 8" key="1">
    <citation type="submission" date="2020-08" db="EMBL/GenBank/DDBJ databases">
        <title>Genomic Encyclopedia of Type Strains, Phase III (KMG-III): the genomes of soil and plant-associated and newly described type strains.</title>
        <authorList>
            <person name="Whitman W."/>
        </authorList>
    </citation>
    <scope>NUCLEOTIDE SEQUENCE [LARGE SCALE GENOMIC DNA]</scope>
    <source>
        <strain evidence="7 8">CECT 8234</strain>
    </source>
</reference>
<dbReference type="GO" id="GO:0043565">
    <property type="term" value="F:sequence-specific DNA binding"/>
    <property type="evidence" value="ECO:0007669"/>
    <property type="project" value="InterPro"/>
</dbReference>
<dbReference type="InterPro" id="IPR009057">
    <property type="entry name" value="Homeodomain-like_sf"/>
</dbReference>
<evidence type="ECO:0000256" key="4">
    <source>
        <dbReference type="PROSITE-ProRule" id="PRU00169"/>
    </source>
</evidence>
<feature type="domain" description="HTH araC/xylS-type" evidence="5">
    <location>
        <begin position="432"/>
        <end position="530"/>
    </location>
</feature>
<dbReference type="PANTHER" id="PTHR43280:SF28">
    <property type="entry name" value="HTH-TYPE TRANSCRIPTIONAL ACTIVATOR RHAS"/>
    <property type="match status" value="1"/>
</dbReference>
<dbReference type="GO" id="GO:0003700">
    <property type="term" value="F:DNA-binding transcription factor activity"/>
    <property type="evidence" value="ECO:0007669"/>
    <property type="project" value="InterPro"/>
</dbReference>
<evidence type="ECO:0000256" key="1">
    <source>
        <dbReference type="ARBA" id="ARBA00023015"/>
    </source>
</evidence>
<dbReference type="Proteomes" id="UP000518605">
    <property type="component" value="Unassembled WGS sequence"/>
</dbReference>
<protein>
    <submittedName>
        <fullName evidence="7">Two-component system response regulator YesN</fullName>
    </submittedName>
</protein>
<keyword evidence="2" id="KW-0238">DNA-binding</keyword>
<dbReference type="Gene3D" id="1.10.10.60">
    <property type="entry name" value="Homeodomain-like"/>
    <property type="match status" value="2"/>
</dbReference>
<accession>A0A7W5C3L8</accession>
<dbReference type="PANTHER" id="PTHR43280">
    <property type="entry name" value="ARAC-FAMILY TRANSCRIPTIONAL REGULATOR"/>
    <property type="match status" value="1"/>
</dbReference>
<evidence type="ECO:0000259" key="6">
    <source>
        <dbReference type="PROSITE" id="PS50110"/>
    </source>
</evidence>
<feature type="modified residue" description="4-aspartylphosphate" evidence="4">
    <location>
        <position position="48"/>
    </location>
</feature>
<keyword evidence="4" id="KW-0597">Phosphoprotein</keyword>
<dbReference type="PROSITE" id="PS50110">
    <property type="entry name" value="RESPONSE_REGULATORY"/>
    <property type="match status" value="1"/>
</dbReference>
<dbReference type="InterPro" id="IPR011006">
    <property type="entry name" value="CheY-like_superfamily"/>
</dbReference>
<dbReference type="EMBL" id="JACHXW010000001">
    <property type="protein sequence ID" value="MBB3150471.1"/>
    <property type="molecule type" value="Genomic_DNA"/>
</dbReference>
<dbReference type="Gene3D" id="3.40.50.2300">
    <property type="match status" value="1"/>
</dbReference>
<name>A0A7W5C3L8_9BACL</name>
<evidence type="ECO:0000259" key="5">
    <source>
        <dbReference type="PROSITE" id="PS01124"/>
    </source>
</evidence>
<keyword evidence="8" id="KW-1185">Reference proteome</keyword>
<evidence type="ECO:0000313" key="7">
    <source>
        <dbReference type="EMBL" id="MBB3150471.1"/>
    </source>
</evidence>
<dbReference type="PROSITE" id="PS01124">
    <property type="entry name" value="HTH_ARAC_FAMILY_2"/>
    <property type="match status" value="1"/>
</dbReference>
<evidence type="ECO:0000313" key="8">
    <source>
        <dbReference type="Proteomes" id="UP000518605"/>
    </source>
</evidence>
<dbReference type="Pfam" id="PF00072">
    <property type="entry name" value="Response_reg"/>
    <property type="match status" value="1"/>
</dbReference>
<dbReference type="Pfam" id="PF12833">
    <property type="entry name" value="HTH_18"/>
    <property type="match status" value="1"/>
</dbReference>
<proteinExistence type="predicted"/>
<dbReference type="InterPro" id="IPR001789">
    <property type="entry name" value="Sig_transdc_resp-reg_receiver"/>
</dbReference>
<dbReference type="SUPFAM" id="SSF46689">
    <property type="entry name" value="Homeodomain-like"/>
    <property type="match status" value="2"/>
</dbReference>
<dbReference type="CDD" id="cd17536">
    <property type="entry name" value="REC_YesN-like"/>
    <property type="match status" value="1"/>
</dbReference>
<keyword evidence="3" id="KW-0804">Transcription</keyword>
<dbReference type="RefSeq" id="WP_312890755.1">
    <property type="nucleotide sequence ID" value="NZ_CBCSLB010000001.1"/>
</dbReference>
<dbReference type="SMART" id="SM00448">
    <property type="entry name" value="REC"/>
    <property type="match status" value="1"/>
</dbReference>
<organism evidence="7 8">
    <name type="scientific">Paenibacillus endophyticus</name>
    <dbReference type="NCBI Taxonomy" id="1294268"/>
    <lineage>
        <taxon>Bacteria</taxon>
        <taxon>Bacillati</taxon>
        <taxon>Bacillota</taxon>
        <taxon>Bacilli</taxon>
        <taxon>Bacillales</taxon>
        <taxon>Paenibacillaceae</taxon>
        <taxon>Paenibacillus</taxon>
    </lineage>
</organism>
<keyword evidence="1" id="KW-0805">Transcription regulation</keyword>
<sequence>MDDEEIITDGLYEILSKLPIDLDMYKAYSGEEALQWLRRTRFDIVLSDIAMPEMDGLALMDEIRSNWPHCKLIFLTGYHDFESMYQAIQWPGVRYLLKSEGYNKLIDAVGQAVLEIEEELRTADLLQRSKESQISLETLAIGNYVRHLLFEGGAGGAIAENFSRLNIPFDPVLPVLIALGSLSLAESRRSYADRQETALKVKLLADSYLGKRTRSLGIIDRYGDLVWLVQPLPSSEIKEIGFENTVSFLEGMFELIQDACKESLSVKLSVTMGAEETAWETLPKAYDKLREHEHLRAGDGTQMVQSVRLREAEAISRMRWRFPDEKAGMLTAHLEGGRRAEFYGLFDELTRPAIDGSWPSPYASELYYSIALALLSYSNRWNEQGQFPAGNFMQLDAFPSWQERFGSLKTAAMEMFDVREQGEQSRAITAVDKICAFIDEHIAEDLSLVRLADEIHLNPSYLSRLFKQERGVKLSEYIEDARFAKAKDRLRNTDSKIGEIGISVGYEAAHSFTRVFKKWSGMSPQEFREQAGMRKQTSNRI</sequence>
<comment type="caution">
    <text evidence="7">The sequence shown here is derived from an EMBL/GenBank/DDBJ whole genome shotgun (WGS) entry which is preliminary data.</text>
</comment>
<feature type="domain" description="Response regulatory" evidence="6">
    <location>
        <begin position="1"/>
        <end position="113"/>
    </location>
</feature>
<evidence type="ECO:0000256" key="2">
    <source>
        <dbReference type="ARBA" id="ARBA00023125"/>
    </source>
</evidence>
<dbReference type="SMART" id="SM00342">
    <property type="entry name" value="HTH_ARAC"/>
    <property type="match status" value="1"/>
</dbReference>
<evidence type="ECO:0000256" key="3">
    <source>
        <dbReference type="ARBA" id="ARBA00023163"/>
    </source>
</evidence>
<dbReference type="GO" id="GO:0000160">
    <property type="term" value="P:phosphorelay signal transduction system"/>
    <property type="evidence" value="ECO:0007669"/>
    <property type="project" value="InterPro"/>
</dbReference>
<dbReference type="PRINTS" id="PR00032">
    <property type="entry name" value="HTHARAC"/>
</dbReference>
<dbReference type="SUPFAM" id="SSF52172">
    <property type="entry name" value="CheY-like"/>
    <property type="match status" value="1"/>
</dbReference>
<dbReference type="AlphaFoldDB" id="A0A7W5C3L8"/>
<dbReference type="InterPro" id="IPR018060">
    <property type="entry name" value="HTH_AraC"/>
</dbReference>
<dbReference type="InterPro" id="IPR020449">
    <property type="entry name" value="Tscrpt_reg_AraC-type_HTH"/>
</dbReference>